<feature type="region of interest" description="Disordered" evidence="1">
    <location>
        <begin position="85"/>
        <end position="110"/>
    </location>
</feature>
<keyword evidence="3" id="KW-1185">Reference proteome</keyword>
<gene>
    <name evidence="2" type="ORF">B7P34_01800</name>
</gene>
<dbReference type="EMBL" id="PXWG01000002">
    <property type="protein sequence ID" value="PSJ30323.1"/>
    <property type="molecule type" value="Genomic_DNA"/>
</dbReference>
<evidence type="ECO:0000313" key="3">
    <source>
        <dbReference type="Proteomes" id="UP000242427"/>
    </source>
</evidence>
<reference evidence="2 3" key="1">
    <citation type="submission" date="2018-03" db="EMBL/GenBank/DDBJ databases">
        <title>Chitinolytic properties of Streptosporangium nondiastaticum TBG75A20.</title>
        <authorList>
            <person name="Gayathri V."/>
            <person name="Shiburaj S."/>
        </authorList>
    </citation>
    <scope>NUCLEOTIDE SEQUENCE [LARGE SCALE GENOMIC DNA]</scope>
    <source>
        <strain evidence="2 3">TBG75A20</strain>
    </source>
</reference>
<sequence length="110" mass="11883">MLQRRGFDDFLDVAQRFVAARPPHGDGEAGKVDDAPGPCVGGAFHESACLTYRTFRVERSGQVIVEHPGQVVDAVHSAGCRRGSRTFGEDARHHLDGIGEPRSSGWQGRG</sequence>
<evidence type="ECO:0000256" key="1">
    <source>
        <dbReference type="SAM" id="MobiDB-lite"/>
    </source>
</evidence>
<protein>
    <submittedName>
        <fullName evidence="2">Uncharacterized protein</fullName>
    </submittedName>
</protein>
<evidence type="ECO:0000313" key="2">
    <source>
        <dbReference type="EMBL" id="PSJ30323.1"/>
    </source>
</evidence>
<name>A0A9X7PJM0_9ACTN</name>
<comment type="caution">
    <text evidence="2">The sequence shown here is derived from an EMBL/GenBank/DDBJ whole genome shotgun (WGS) entry which is preliminary data.</text>
</comment>
<dbReference type="AlphaFoldDB" id="A0A9X7PJM0"/>
<accession>A0A9X7PJM0</accession>
<feature type="compositionally biased region" description="Basic and acidic residues" evidence="1">
    <location>
        <begin position="87"/>
        <end position="99"/>
    </location>
</feature>
<organism evidence="2 3">
    <name type="scientific">Streptosporangium nondiastaticum</name>
    <dbReference type="NCBI Taxonomy" id="35764"/>
    <lineage>
        <taxon>Bacteria</taxon>
        <taxon>Bacillati</taxon>
        <taxon>Actinomycetota</taxon>
        <taxon>Actinomycetes</taxon>
        <taxon>Streptosporangiales</taxon>
        <taxon>Streptosporangiaceae</taxon>
        <taxon>Streptosporangium</taxon>
    </lineage>
</organism>
<proteinExistence type="predicted"/>
<dbReference type="Proteomes" id="UP000242427">
    <property type="component" value="Unassembled WGS sequence"/>
</dbReference>
<dbReference type="RefSeq" id="WP_106673974.1">
    <property type="nucleotide sequence ID" value="NZ_PXWG01000002.1"/>
</dbReference>